<name>A0A916DZW7_9GLOM</name>
<proteinExistence type="predicted"/>
<dbReference type="GO" id="GO:0005576">
    <property type="term" value="C:extracellular region"/>
    <property type="evidence" value="ECO:0007669"/>
    <property type="project" value="UniProtKB-SubCell"/>
</dbReference>
<organism evidence="5 6">
    <name type="scientific">Rhizophagus irregularis</name>
    <dbReference type="NCBI Taxonomy" id="588596"/>
    <lineage>
        <taxon>Eukaryota</taxon>
        <taxon>Fungi</taxon>
        <taxon>Fungi incertae sedis</taxon>
        <taxon>Mucoromycota</taxon>
        <taxon>Glomeromycotina</taxon>
        <taxon>Glomeromycetes</taxon>
        <taxon>Glomerales</taxon>
        <taxon>Glomeraceae</taxon>
        <taxon>Rhizophagus</taxon>
    </lineage>
</organism>
<sequence length="111" mass="12545">MASNDLKDYIVTLQCLVVPQENIPRRRISNRLTILTIDISGFLSIGHLKETIYEKKPTAFTNVSADDLDLSLVKISCEELLALSNDPDPYTKILPSKKEDSLRHPLNMSIF</sequence>
<evidence type="ECO:0000259" key="4">
    <source>
        <dbReference type="Pfam" id="PF20147"/>
    </source>
</evidence>
<protein>
    <recommendedName>
        <fullName evidence="4">Crinkler effector protein N-terminal domain-containing protein</fullName>
    </recommendedName>
</protein>
<dbReference type="AlphaFoldDB" id="A0A916DZW7"/>
<keyword evidence="3" id="KW-0964">Secreted</keyword>
<dbReference type="VEuPathDB" id="FungiDB:RhiirFUN_026746"/>
<comment type="subcellular location">
    <subcellularLocation>
        <location evidence="1">Host cell</location>
    </subcellularLocation>
    <subcellularLocation>
        <location evidence="2">Secreted</location>
    </subcellularLocation>
</comment>
<gene>
    <name evidence="5" type="ORF">CHRIB12_LOCUS2667</name>
</gene>
<evidence type="ECO:0000256" key="1">
    <source>
        <dbReference type="ARBA" id="ARBA00004340"/>
    </source>
</evidence>
<comment type="caution">
    <text evidence="5">The sequence shown here is derived from an EMBL/GenBank/DDBJ whole genome shotgun (WGS) entry which is preliminary data.</text>
</comment>
<evidence type="ECO:0000256" key="3">
    <source>
        <dbReference type="ARBA" id="ARBA00022525"/>
    </source>
</evidence>
<dbReference type="Proteomes" id="UP000684084">
    <property type="component" value="Unassembled WGS sequence"/>
</dbReference>
<evidence type="ECO:0000313" key="5">
    <source>
        <dbReference type="EMBL" id="CAB5327114.1"/>
    </source>
</evidence>
<dbReference type="InterPro" id="IPR045379">
    <property type="entry name" value="Crinkler_N"/>
</dbReference>
<dbReference type="GO" id="GO:0043657">
    <property type="term" value="C:host cell"/>
    <property type="evidence" value="ECO:0007669"/>
    <property type="project" value="UniProtKB-SubCell"/>
</dbReference>
<accession>A0A916DZW7</accession>
<feature type="domain" description="Crinkler effector protein N-terminal" evidence="4">
    <location>
        <begin position="11"/>
        <end position="81"/>
    </location>
</feature>
<evidence type="ECO:0000256" key="2">
    <source>
        <dbReference type="ARBA" id="ARBA00004613"/>
    </source>
</evidence>
<dbReference type="EMBL" id="CAGKOT010000003">
    <property type="protein sequence ID" value="CAB5327114.1"/>
    <property type="molecule type" value="Genomic_DNA"/>
</dbReference>
<reference evidence="5" key="1">
    <citation type="submission" date="2020-05" db="EMBL/GenBank/DDBJ databases">
        <authorList>
            <person name="Rincon C."/>
            <person name="Sanders R I."/>
            <person name="Robbins C."/>
            <person name="Chaturvedi A."/>
        </authorList>
    </citation>
    <scope>NUCLEOTIDE SEQUENCE</scope>
    <source>
        <strain evidence="5">CHB12</strain>
    </source>
</reference>
<evidence type="ECO:0000313" key="6">
    <source>
        <dbReference type="Proteomes" id="UP000684084"/>
    </source>
</evidence>
<dbReference type="Pfam" id="PF20147">
    <property type="entry name" value="Crinkler"/>
    <property type="match status" value="1"/>
</dbReference>